<dbReference type="PIRSF" id="PIRSF004982">
    <property type="entry name" value="SlP"/>
    <property type="match status" value="1"/>
</dbReference>
<dbReference type="PANTHER" id="PTHR37530">
    <property type="entry name" value="OUTER MEMBRANE PROTEIN SLP"/>
    <property type="match status" value="1"/>
</dbReference>
<keyword evidence="3" id="KW-1185">Reference proteome</keyword>
<dbReference type="Pfam" id="PF03843">
    <property type="entry name" value="Slp"/>
    <property type="match status" value="1"/>
</dbReference>
<feature type="chain" id="PRO_5012018496" evidence="1">
    <location>
        <begin position="22"/>
        <end position="173"/>
    </location>
</feature>
<feature type="signal peptide" evidence="1">
    <location>
        <begin position="1"/>
        <end position="21"/>
    </location>
</feature>
<proteinExistence type="predicted"/>
<accession>A0A286CVH1</accession>
<dbReference type="Proteomes" id="UP000219374">
    <property type="component" value="Unassembled WGS sequence"/>
</dbReference>
<dbReference type="RefSeq" id="WP_097120719.1">
    <property type="nucleotide sequence ID" value="NZ_OCND01000001.1"/>
</dbReference>
<keyword evidence="2" id="KW-0449">Lipoprotein</keyword>
<dbReference type="AlphaFoldDB" id="A0A286CVH1"/>
<dbReference type="OrthoDB" id="5295757at2"/>
<protein>
    <submittedName>
        <fullName evidence="2">Outer membrane lipoprotein</fullName>
    </submittedName>
</protein>
<evidence type="ECO:0000313" key="2">
    <source>
        <dbReference type="EMBL" id="SOD50345.1"/>
    </source>
</evidence>
<reference evidence="2 3" key="1">
    <citation type="submission" date="2017-09" db="EMBL/GenBank/DDBJ databases">
        <authorList>
            <person name="Ehlers B."/>
            <person name="Leendertz F.H."/>
        </authorList>
    </citation>
    <scope>NUCLEOTIDE SEQUENCE [LARGE SCALE GENOMIC DNA]</scope>
    <source>
        <strain evidence="2 3">CGMCC 1.10978</strain>
    </source>
</reference>
<name>A0A286CVH1_9GAMM</name>
<evidence type="ECO:0000256" key="1">
    <source>
        <dbReference type="SAM" id="SignalP"/>
    </source>
</evidence>
<evidence type="ECO:0000313" key="3">
    <source>
        <dbReference type="Proteomes" id="UP000219374"/>
    </source>
</evidence>
<sequence length="173" mass="19254">MNIRFAALAATVALLSACATAPKPLQGAYTEVTPRDAVATAQVGAPVRWGGRIIETIPGQDNTCFQLVSRPLAGTGRPLSSAPDATDGRFIACRAGFYDPAVFAEGREVTFVGRIDGYENTRIGDYDYRLPRVAADVVYLWPQVREVEVRPYPYPYYDPFWGPYWGWGRRGWW</sequence>
<dbReference type="GO" id="GO:0019867">
    <property type="term" value="C:outer membrane"/>
    <property type="evidence" value="ECO:0007669"/>
    <property type="project" value="InterPro"/>
</dbReference>
<gene>
    <name evidence="2" type="ORF">SAMN06296416_10176</name>
</gene>
<keyword evidence="1" id="KW-0732">Signal</keyword>
<dbReference type="PANTHER" id="PTHR37530:SF1">
    <property type="entry name" value="OUTER MEMBRANE PROTEIN SLP"/>
    <property type="match status" value="1"/>
</dbReference>
<dbReference type="InterPro" id="IPR004658">
    <property type="entry name" value="OMP_Slp"/>
</dbReference>
<dbReference type="PROSITE" id="PS51257">
    <property type="entry name" value="PROKAR_LIPOPROTEIN"/>
    <property type="match status" value="1"/>
</dbReference>
<organism evidence="2 3">
    <name type="scientific">Pseudoxanthomonas wuyuanensis</name>
    <dbReference type="NCBI Taxonomy" id="1073196"/>
    <lineage>
        <taxon>Bacteria</taxon>
        <taxon>Pseudomonadati</taxon>
        <taxon>Pseudomonadota</taxon>
        <taxon>Gammaproteobacteria</taxon>
        <taxon>Lysobacterales</taxon>
        <taxon>Lysobacteraceae</taxon>
        <taxon>Pseudoxanthomonas</taxon>
    </lineage>
</organism>
<dbReference type="EMBL" id="OCND01000001">
    <property type="protein sequence ID" value="SOD50345.1"/>
    <property type="molecule type" value="Genomic_DNA"/>
</dbReference>